<feature type="compositionally biased region" description="Basic residues" evidence="1">
    <location>
        <begin position="254"/>
        <end position="268"/>
    </location>
</feature>
<dbReference type="Proteomes" id="UP001472866">
    <property type="component" value="Chromosome 03"/>
</dbReference>
<dbReference type="SUPFAM" id="SSF53335">
    <property type="entry name" value="S-adenosyl-L-methionine-dependent methyltransferases"/>
    <property type="match status" value="1"/>
</dbReference>
<evidence type="ECO:0000313" key="3">
    <source>
        <dbReference type="Proteomes" id="UP001472866"/>
    </source>
</evidence>
<dbReference type="AlphaFoldDB" id="A0AAX4P346"/>
<dbReference type="EMBL" id="CP151503">
    <property type="protein sequence ID" value="WZN60480.1"/>
    <property type="molecule type" value="Genomic_DNA"/>
</dbReference>
<protein>
    <recommendedName>
        <fullName evidence="4">DOT1 domain-containing protein</fullName>
    </recommendedName>
</protein>
<gene>
    <name evidence="2" type="ORF">HKI87_03g20120</name>
</gene>
<accession>A0AAX4P346</accession>
<evidence type="ECO:0000313" key="2">
    <source>
        <dbReference type="EMBL" id="WZN60480.1"/>
    </source>
</evidence>
<proteinExistence type="predicted"/>
<organism evidence="2 3">
    <name type="scientific">Chloropicon roscoffensis</name>
    <dbReference type="NCBI Taxonomy" id="1461544"/>
    <lineage>
        <taxon>Eukaryota</taxon>
        <taxon>Viridiplantae</taxon>
        <taxon>Chlorophyta</taxon>
        <taxon>Chloropicophyceae</taxon>
        <taxon>Chloropicales</taxon>
        <taxon>Chloropicaceae</taxon>
        <taxon>Chloropicon</taxon>
    </lineage>
</organism>
<name>A0AAX4P346_9CHLO</name>
<evidence type="ECO:0008006" key="4">
    <source>
        <dbReference type="Google" id="ProtNLM"/>
    </source>
</evidence>
<keyword evidence="3" id="KW-1185">Reference proteome</keyword>
<feature type="region of interest" description="Disordered" evidence="1">
    <location>
        <begin position="250"/>
        <end position="274"/>
    </location>
</feature>
<sequence length="290" mass="31153">MAGAGEAKGAGGLVRSLYLAMRSMENRVGGGEGIEGIYGSITESGVTKIMEALAEFGGMDKSSTLLDVGAGLGRPLLHALVAYGVKSIRGIEVDPVKCQKAKVFVEKTLEMVNKKGTEAELEADEDWLQCRSIESLDSLGPTTHVYTFWEGIPVVAKEALGALFSESATCKAIAVVQRALRNKDTLLYLDQLGFTGVEVAKSFPVTMSGSGRTFRAYIICKCGVPRFGSTAEREKAPVLDALASDEQVGEAIQQKKRRGGVKSARGQKHSQSSIPFMKIKKFARARRQKS</sequence>
<reference evidence="2 3" key="1">
    <citation type="submission" date="2024-03" db="EMBL/GenBank/DDBJ databases">
        <title>Complete genome sequence of the green alga Chloropicon roscoffensis RCC1871.</title>
        <authorList>
            <person name="Lemieux C."/>
            <person name="Pombert J.-F."/>
            <person name="Otis C."/>
            <person name="Turmel M."/>
        </authorList>
    </citation>
    <scope>NUCLEOTIDE SEQUENCE [LARGE SCALE GENOMIC DNA]</scope>
    <source>
        <strain evidence="2 3">RCC1871</strain>
    </source>
</reference>
<evidence type="ECO:0000256" key="1">
    <source>
        <dbReference type="SAM" id="MobiDB-lite"/>
    </source>
</evidence>
<dbReference type="InterPro" id="IPR029063">
    <property type="entry name" value="SAM-dependent_MTases_sf"/>
</dbReference>
<dbReference type="Gene3D" id="3.40.50.150">
    <property type="entry name" value="Vaccinia Virus protein VP39"/>
    <property type="match status" value="1"/>
</dbReference>